<proteinExistence type="predicted"/>
<dbReference type="Gene3D" id="1.25.40.420">
    <property type="match status" value="1"/>
</dbReference>
<protein>
    <submittedName>
        <fullName evidence="1">BTB/POZ domain containing protein</fullName>
    </submittedName>
</protein>
<dbReference type="AlphaFoldDB" id="A0AAD4R2F7"/>
<dbReference type="EMBL" id="JAKKPZ010000060">
    <property type="protein sequence ID" value="KAI1705070.1"/>
    <property type="molecule type" value="Genomic_DNA"/>
</dbReference>
<evidence type="ECO:0000313" key="1">
    <source>
        <dbReference type="EMBL" id="KAI1705070.1"/>
    </source>
</evidence>
<gene>
    <name evidence="1" type="ORF">DdX_13825</name>
</gene>
<dbReference type="Proteomes" id="UP001201812">
    <property type="component" value="Unassembled WGS sequence"/>
</dbReference>
<reference evidence="1" key="1">
    <citation type="submission" date="2022-01" db="EMBL/GenBank/DDBJ databases">
        <title>Genome Sequence Resource for Two Populations of Ditylenchus destructor, the Migratory Endoparasitic Phytonematode.</title>
        <authorList>
            <person name="Zhang H."/>
            <person name="Lin R."/>
            <person name="Xie B."/>
        </authorList>
    </citation>
    <scope>NUCLEOTIDE SEQUENCE</scope>
    <source>
        <strain evidence="1">BazhouSP</strain>
    </source>
</reference>
<accession>A0AAD4R2F7</accession>
<name>A0AAD4R2F7_9BILA</name>
<keyword evidence="2" id="KW-1185">Reference proteome</keyword>
<comment type="caution">
    <text evidence="1">The sequence shown here is derived from an EMBL/GenBank/DDBJ whole genome shotgun (WGS) entry which is preliminary data.</text>
</comment>
<sequence>MIVIPLKEMCEVYIASKLTATDVLLMAVITVSVSAAKLKMACVNLLAIDGRAALQSKEWEEFKTENKDLANELLELMIKDPPGFVDMQEEVIKEMK</sequence>
<evidence type="ECO:0000313" key="2">
    <source>
        <dbReference type="Proteomes" id="UP001201812"/>
    </source>
</evidence>
<organism evidence="1 2">
    <name type="scientific">Ditylenchus destructor</name>
    <dbReference type="NCBI Taxonomy" id="166010"/>
    <lineage>
        <taxon>Eukaryota</taxon>
        <taxon>Metazoa</taxon>
        <taxon>Ecdysozoa</taxon>
        <taxon>Nematoda</taxon>
        <taxon>Chromadorea</taxon>
        <taxon>Rhabditida</taxon>
        <taxon>Tylenchina</taxon>
        <taxon>Tylenchomorpha</taxon>
        <taxon>Sphaerularioidea</taxon>
        <taxon>Anguinidae</taxon>
        <taxon>Anguininae</taxon>
        <taxon>Ditylenchus</taxon>
    </lineage>
</organism>